<organism evidence="1 2">
    <name type="scientific">Ovis ammon polii x Ovis aries</name>
    <dbReference type="NCBI Taxonomy" id="2918886"/>
    <lineage>
        <taxon>Eukaryota</taxon>
        <taxon>Metazoa</taxon>
        <taxon>Chordata</taxon>
        <taxon>Craniata</taxon>
        <taxon>Vertebrata</taxon>
        <taxon>Euteleostomi</taxon>
        <taxon>Mammalia</taxon>
        <taxon>Eutheria</taxon>
        <taxon>Laurasiatheria</taxon>
        <taxon>Artiodactyla</taxon>
        <taxon>Ruminantia</taxon>
        <taxon>Pecora</taxon>
        <taxon>Bovidae</taxon>
        <taxon>Caprinae</taxon>
        <taxon>Ovis</taxon>
    </lineage>
</organism>
<reference evidence="1" key="1">
    <citation type="submission" date="2022-03" db="EMBL/GenBank/DDBJ databases">
        <title>Genomic analyses of argali, domestic sheep and their hybrids provide insights into chromosomal evolution, heterosis and genetic basis of agronomic traits.</title>
        <authorList>
            <person name="Li M."/>
        </authorList>
    </citation>
    <scope>NUCLEOTIDE SEQUENCE</scope>
    <source>
        <strain evidence="1">F1 hybrid</strain>
    </source>
</reference>
<proteinExistence type="predicted"/>
<evidence type="ECO:0000313" key="1">
    <source>
        <dbReference type="EMBL" id="KAI4589557.1"/>
    </source>
</evidence>
<sequence length="435" mass="46480">MGEGDTIWAPSVLPHGALGTLSHHPQLHFGRKMESKVSEGGLNVTLTIRLLMHGKEVGSIIGKKGETVKKMREESGARINISEGNCPERIVTITGPTDAIFKAFAMIAYKFEEDIINSMSNSPATSKPPVTLRLVVPASQCGSLIGKGGSKIKEIRESTGAQVQVAGDMLPNSTERAVTISGTPDAIIQCVKQICVVMLESPPKGATIPYRPKPASTPVIFAGGQAYTIQGQYAIPHPDQLTKLHQLAMQQTPFPPLGQTNPAFPGEKLPLHSSEEAQNLMGQSSGLDASPPASTHELTIPNDLIGCIIGRQGTKINEIRQMSGAQIKIANATEGSSERQITITGTPANISLAQYLINAREEVLGNACGIEADSGDVHQSHAEEPAVWPTMVALMKSSVIVNCVGEKFSDEAVKHKGLVDPLRSNLHLYRQLCFL</sequence>
<accession>A0ACB9VII2</accession>
<dbReference type="Proteomes" id="UP001057279">
    <property type="component" value="Linkage Group LG01"/>
</dbReference>
<name>A0ACB9VII2_9CETA</name>
<evidence type="ECO:0000313" key="2">
    <source>
        <dbReference type="Proteomes" id="UP001057279"/>
    </source>
</evidence>
<dbReference type="EMBL" id="CM043026">
    <property type="protein sequence ID" value="KAI4589557.1"/>
    <property type="molecule type" value="Genomic_DNA"/>
</dbReference>
<keyword evidence="2" id="KW-1185">Reference proteome</keyword>
<comment type="caution">
    <text evidence="1">The sequence shown here is derived from an EMBL/GenBank/DDBJ whole genome shotgun (WGS) entry which is preliminary data.</text>
</comment>
<gene>
    <name evidence="1" type="ORF">MJG53_000606</name>
</gene>
<protein>
    <submittedName>
        <fullName evidence="1">Uncharacterized protein</fullName>
    </submittedName>
</protein>